<feature type="signal peptide" evidence="2">
    <location>
        <begin position="1"/>
        <end position="30"/>
    </location>
</feature>
<dbReference type="InterPro" id="IPR027796">
    <property type="entry name" value="OTT_1508_deam-like"/>
</dbReference>
<proteinExistence type="predicted"/>
<dbReference type="EMBL" id="LGTZ01000684">
    <property type="protein sequence ID" value="OJD23884.1"/>
    <property type="molecule type" value="Genomic_DNA"/>
</dbReference>
<dbReference type="Proteomes" id="UP000242791">
    <property type="component" value="Unassembled WGS sequence"/>
</dbReference>
<keyword evidence="2" id="KW-0732">Signal</keyword>
<feature type="region of interest" description="Disordered" evidence="1">
    <location>
        <begin position="561"/>
        <end position="628"/>
    </location>
</feature>
<dbReference type="VEuPathDB" id="FungiDB:ACJ73_04760"/>
<evidence type="ECO:0000256" key="2">
    <source>
        <dbReference type="SAM" id="SignalP"/>
    </source>
</evidence>
<sequence length="628" mass="70543">MRPRREMRESLLHRVYGAILLLNILGPVRGDRQKAEIVSDEPGLHDTKLRQHFRNALAYVCAFDTGSDHVTAIALDAQPSITNVLIAANRGVPNDVVEFLRDILSILRCVAMESPVHDTSHIQEVILRKVVTLGQPRIRYYHKLAVGMYESCIEIMQGRQSISSTGPRPPELDQVQAFLDRYFDPNRSLKDQGDCLDIVKQCHGVRGTGMIESLNSFAAHGQPCQSKFQRLQELLKKLGKHVTCSRRLINAANSLPREFTLGFEVKPISPSPLVPICLPPKKSSVEGIIGRMIPDEPEQKPIKDRLKQRRLGGLDEITQEINALRSAKTQTHAELLLIDYIEQHEEIRETNDKYIGCSKPACYLCHLYIRHHPGNYALPDTSNKLYVKWRIPDIDSDNRDVKTKLTEQAEEILVKIIDDIRKDFRNDLKRSRPRNMHADSSADMTTTVGGPDFGAGVSAGLQPGIYRYLESLTLSDPLSTQESTPTPSNPNYNYDQNLFTQHQQPHLPLYMHPASRLGYFNPYLPQAFHPLPSRMTFAKPIPEIPPTAAALSHASIPTPSFPYSRARDNGINSNNSVSSSSNRTVSLPTSRIISFSNGQEQQAPSSQGAGERPKWRGPPSRRWVSAHH</sequence>
<evidence type="ECO:0000313" key="4">
    <source>
        <dbReference type="Proteomes" id="UP000242791"/>
    </source>
</evidence>
<dbReference type="AlphaFoldDB" id="A0A1J9R7B1"/>
<dbReference type="PANTHER" id="PTHR42037">
    <property type="match status" value="1"/>
</dbReference>
<reference evidence="3 4" key="1">
    <citation type="submission" date="2015-08" db="EMBL/GenBank/DDBJ databases">
        <title>Emmonsia species relationships and genome sequence.</title>
        <authorList>
            <person name="Cuomo C.A."/>
            <person name="Schwartz I.S."/>
            <person name="Kenyon C."/>
            <person name="De Hoog G.S."/>
            <person name="Govender N.P."/>
            <person name="Botha A."/>
            <person name="Moreno L."/>
            <person name="De Vries M."/>
            <person name="Munoz J.F."/>
            <person name="Stielow J.B."/>
        </authorList>
    </citation>
    <scope>NUCLEOTIDE SEQUENCE [LARGE SCALE GENOMIC DNA]</scope>
    <source>
        <strain evidence="3 4">EI222</strain>
    </source>
</reference>
<gene>
    <name evidence="3" type="ORF">ACJ73_04760</name>
</gene>
<dbReference type="PANTHER" id="PTHR42037:SF1">
    <property type="match status" value="1"/>
</dbReference>
<keyword evidence="4" id="KW-1185">Reference proteome</keyword>
<dbReference type="OrthoDB" id="4851849at2759"/>
<accession>A0A1J9R7B1</accession>
<evidence type="ECO:0000256" key="1">
    <source>
        <dbReference type="SAM" id="MobiDB-lite"/>
    </source>
</evidence>
<feature type="compositionally biased region" description="Low complexity" evidence="1">
    <location>
        <begin position="572"/>
        <end position="582"/>
    </location>
</feature>
<feature type="compositionally biased region" description="Polar residues" evidence="1">
    <location>
        <begin position="583"/>
        <end position="608"/>
    </location>
</feature>
<name>A0A1J9R7B1_9EURO</name>
<feature type="chain" id="PRO_5013063362" evidence="2">
    <location>
        <begin position="31"/>
        <end position="628"/>
    </location>
</feature>
<protein>
    <submittedName>
        <fullName evidence="3">Uncharacterized protein</fullName>
    </submittedName>
</protein>
<dbReference type="Pfam" id="PF14441">
    <property type="entry name" value="OTT_1508_deam"/>
    <property type="match status" value="1"/>
</dbReference>
<evidence type="ECO:0000313" key="3">
    <source>
        <dbReference type="EMBL" id="OJD23884.1"/>
    </source>
</evidence>
<comment type="caution">
    <text evidence="3">The sequence shown here is derived from an EMBL/GenBank/DDBJ whole genome shotgun (WGS) entry which is preliminary data.</text>
</comment>
<organism evidence="3 4">
    <name type="scientific">Blastomyces percursus</name>
    <dbReference type="NCBI Taxonomy" id="1658174"/>
    <lineage>
        <taxon>Eukaryota</taxon>
        <taxon>Fungi</taxon>
        <taxon>Dikarya</taxon>
        <taxon>Ascomycota</taxon>
        <taxon>Pezizomycotina</taxon>
        <taxon>Eurotiomycetes</taxon>
        <taxon>Eurotiomycetidae</taxon>
        <taxon>Onygenales</taxon>
        <taxon>Ajellomycetaceae</taxon>
        <taxon>Blastomyces</taxon>
    </lineage>
</organism>